<gene>
    <name evidence="2" type="ORF">HHI_08188</name>
</gene>
<sequence length="350" mass="37633">MTALRNQHRAFRVKVMGAVAGALVLAAIGSQFLGAPAAPRSDLQGEPVLPGFAATRAAAAEIRITLADESYTLFSTPGGWRLEGTDGYPIRADRLDELAGGLETLAWDVPRTRDPGKMNAIGLGDPREGGNGALVEVIGADGNVSAALLTGRKDEYIYVRRPGEMQAYRVTGTLPPLYTAEAWLDLDIIDLNADAVSAVRLTDATGASMFLQRTIGSDDRAFLPAPPYENYELVNRLATTGPALALTRFQPVGVRPAGELKTRPRGRHITQTHDGLEVEARPYREADGYYVTLRAIEAGEGAHRGAAINERAKGWAFQVSEIDWMDFAPAVSEIARPPEDVTPDGETPEE</sequence>
<evidence type="ECO:0000313" key="3">
    <source>
        <dbReference type="Proteomes" id="UP000025061"/>
    </source>
</evidence>
<dbReference type="OrthoDB" id="7359157at2"/>
<dbReference type="Proteomes" id="UP000025061">
    <property type="component" value="Unassembled WGS sequence"/>
</dbReference>
<dbReference type="EMBL" id="ARYI01000006">
    <property type="protein sequence ID" value="KCZ94758.1"/>
    <property type="molecule type" value="Genomic_DNA"/>
</dbReference>
<organism evidence="2 3">
    <name type="scientific">Hyphomonas hirschiana VP5</name>
    <dbReference type="NCBI Taxonomy" id="1280951"/>
    <lineage>
        <taxon>Bacteria</taxon>
        <taxon>Pseudomonadati</taxon>
        <taxon>Pseudomonadota</taxon>
        <taxon>Alphaproteobacteria</taxon>
        <taxon>Hyphomonadales</taxon>
        <taxon>Hyphomonadaceae</taxon>
        <taxon>Hyphomonas</taxon>
    </lineage>
</organism>
<evidence type="ECO:0000259" key="1">
    <source>
        <dbReference type="Pfam" id="PF14238"/>
    </source>
</evidence>
<dbReference type="RefSeq" id="WP_011648477.1">
    <property type="nucleotide sequence ID" value="NZ_ARYI01000006.1"/>
</dbReference>
<evidence type="ECO:0000313" key="2">
    <source>
        <dbReference type="EMBL" id="KCZ94758.1"/>
    </source>
</evidence>
<feature type="domain" description="DUF4340" evidence="1">
    <location>
        <begin position="80"/>
        <end position="219"/>
    </location>
</feature>
<reference evidence="2 3" key="1">
    <citation type="submission" date="2013-04" db="EMBL/GenBank/DDBJ databases">
        <title>Hyphomonas hirschiana VP5 Genome Sequencing.</title>
        <authorList>
            <person name="Lai Q."/>
            <person name="Shao Z."/>
        </authorList>
    </citation>
    <scope>NUCLEOTIDE SEQUENCE [LARGE SCALE GENOMIC DNA]</scope>
    <source>
        <strain evidence="2 3">VP5</strain>
    </source>
</reference>
<dbReference type="AlphaFoldDB" id="A0A059FWC7"/>
<comment type="caution">
    <text evidence="2">The sequence shown here is derived from an EMBL/GenBank/DDBJ whole genome shotgun (WGS) entry which is preliminary data.</text>
</comment>
<keyword evidence="3" id="KW-1185">Reference proteome</keyword>
<dbReference type="Pfam" id="PF14238">
    <property type="entry name" value="DUF4340"/>
    <property type="match status" value="1"/>
</dbReference>
<protein>
    <recommendedName>
        <fullName evidence="1">DUF4340 domain-containing protein</fullName>
    </recommendedName>
</protein>
<accession>A0A059FWC7</accession>
<proteinExistence type="predicted"/>
<dbReference type="InterPro" id="IPR025641">
    <property type="entry name" value="DUF4340"/>
</dbReference>
<name>A0A059FWC7_9PROT</name>
<dbReference type="PATRIC" id="fig|1280951.3.peg.1653"/>